<proteinExistence type="predicted"/>
<evidence type="ECO:0000313" key="2">
    <source>
        <dbReference type="Proteomes" id="UP001444661"/>
    </source>
</evidence>
<organism evidence="1 2">
    <name type="scientific">Apiospora rasikravindrae</name>
    <dbReference type="NCBI Taxonomy" id="990691"/>
    <lineage>
        <taxon>Eukaryota</taxon>
        <taxon>Fungi</taxon>
        <taxon>Dikarya</taxon>
        <taxon>Ascomycota</taxon>
        <taxon>Pezizomycotina</taxon>
        <taxon>Sordariomycetes</taxon>
        <taxon>Xylariomycetidae</taxon>
        <taxon>Amphisphaeriales</taxon>
        <taxon>Apiosporaceae</taxon>
        <taxon>Apiospora</taxon>
    </lineage>
</organism>
<protein>
    <submittedName>
        <fullName evidence="1">Ribokinase</fullName>
    </submittedName>
</protein>
<dbReference type="Proteomes" id="UP001444661">
    <property type="component" value="Unassembled WGS sequence"/>
</dbReference>
<dbReference type="EMBL" id="JAQQWK010000010">
    <property type="protein sequence ID" value="KAK8029541.1"/>
    <property type="molecule type" value="Genomic_DNA"/>
</dbReference>
<accession>A0ABR1SCH6</accession>
<evidence type="ECO:0000313" key="1">
    <source>
        <dbReference type="EMBL" id="KAK8029541.1"/>
    </source>
</evidence>
<comment type="caution">
    <text evidence="1">The sequence shown here is derived from an EMBL/GenBank/DDBJ whole genome shotgun (WGS) entry which is preliminary data.</text>
</comment>
<name>A0ABR1SCH6_9PEZI</name>
<sequence>MLLSNTRSSVSFVSGNPQARIGAFFAPGAVVVWTKEEEHFSFAQQLGGGMRPDLIVARMEKCHEVSRP</sequence>
<keyword evidence="2" id="KW-1185">Reference proteome</keyword>
<gene>
    <name evidence="1" type="ORF">PG993_010832</name>
</gene>
<reference evidence="1 2" key="1">
    <citation type="submission" date="2023-01" db="EMBL/GenBank/DDBJ databases">
        <title>Analysis of 21 Apiospora genomes using comparative genomics revels a genus with tremendous synthesis potential of carbohydrate active enzymes and secondary metabolites.</title>
        <authorList>
            <person name="Sorensen T."/>
        </authorList>
    </citation>
    <scope>NUCLEOTIDE SEQUENCE [LARGE SCALE GENOMIC DNA]</scope>
    <source>
        <strain evidence="1 2">CBS 33761</strain>
    </source>
</reference>